<reference evidence="5 6" key="1">
    <citation type="submission" date="2018-07" db="EMBL/GenBank/DDBJ databases">
        <title>The draft genome of Phyllobacterium salinisoli.</title>
        <authorList>
            <person name="Liu L."/>
            <person name="Li L."/>
            <person name="Zhang X."/>
            <person name="Liang L."/>
        </authorList>
    </citation>
    <scope>NUCLEOTIDE SEQUENCE [LARGE SCALE GENOMIC DNA]</scope>
    <source>
        <strain evidence="5 6">LLAN61</strain>
    </source>
</reference>
<evidence type="ECO:0000313" key="5">
    <source>
        <dbReference type="EMBL" id="RCS21826.1"/>
    </source>
</evidence>
<dbReference type="OrthoDB" id="9801479at2"/>
<evidence type="ECO:0000256" key="1">
    <source>
        <dbReference type="ARBA" id="ARBA00001917"/>
    </source>
</evidence>
<evidence type="ECO:0000256" key="2">
    <source>
        <dbReference type="ARBA" id="ARBA00022630"/>
    </source>
</evidence>
<comment type="cofactor">
    <cofactor evidence="1">
        <name>FMN</name>
        <dbReference type="ChEBI" id="CHEBI:58210"/>
    </cofactor>
</comment>
<evidence type="ECO:0000313" key="6">
    <source>
        <dbReference type="Proteomes" id="UP000253420"/>
    </source>
</evidence>
<dbReference type="AlphaFoldDB" id="A0A368JXE8"/>
<sequence length="226" mass="23848">MADRDVINALALEPPPAISPPTRVAIVYHSGYGHTGRQAEAIKTGVEEIGGVKALLLTEAEAQQRWDDLNTAHAIIFGAPTYVGAASASFKAFQEASSNAVMARGYLWKDKIAAGFTNSGTQSGDKLSTLIQLVLFAAQHGMHWVGLDLPPANCSSSGSDDDLNRLGFWLGAGAQSNTDEGPDLAPPKSDLATARYLGRRVAKTTLQLVRGRDAMDARASSCGIQP</sequence>
<keyword evidence="3" id="KW-0288">FMN</keyword>
<dbReference type="PANTHER" id="PTHR30546">
    <property type="entry name" value="FLAVODOXIN-RELATED PROTEIN WRBA-RELATED"/>
    <property type="match status" value="1"/>
</dbReference>
<gene>
    <name evidence="5" type="ORF">DUT91_21670</name>
</gene>
<dbReference type="InterPro" id="IPR029039">
    <property type="entry name" value="Flavoprotein-like_sf"/>
</dbReference>
<dbReference type="PANTHER" id="PTHR30546:SF23">
    <property type="entry name" value="FLAVOPROTEIN-LIKE PROTEIN YCP4-RELATED"/>
    <property type="match status" value="1"/>
</dbReference>
<dbReference type="InterPro" id="IPR001226">
    <property type="entry name" value="Flavodoxin_CS"/>
</dbReference>
<dbReference type="GO" id="GO:0003955">
    <property type="term" value="F:NAD(P)H dehydrogenase (quinone) activity"/>
    <property type="evidence" value="ECO:0007669"/>
    <property type="project" value="TreeGrafter"/>
</dbReference>
<comment type="caution">
    <text evidence="5">The sequence shown here is derived from an EMBL/GenBank/DDBJ whole genome shotgun (WGS) entry which is preliminary data.</text>
</comment>
<dbReference type="PROSITE" id="PS00201">
    <property type="entry name" value="FLAVODOXIN"/>
    <property type="match status" value="1"/>
</dbReference>
<organism evidence="5 6">
    <name type="scientific">Phyllobacterium salinisoli</name>
    <dbReference type="NCBI Taxonomy" id="1899321"/>
    <lineage>
        <taxon>Bacteria</taxon>
        <taxon>Pseudomonadati</taxon>
        <taxon>Pseudomonadota</taxon>
        <taxon>Alphaproteobacteria</taxon>
        <taxon>Hyphomicrobiales</taxon>
        <taxon>Phyllobacteriaceae</taxon>
        <taxon>Phyllobacterium</taxon>
    </lineage>
</organism>
<keyword evidence="2" id="KW-0285">Flavoprotein</keyword>
<dbReference type="GO" id="GO:0016020">
    <property type="term" value="C:membrane"/>
    <property type="evidence" value="ECO:0007669"/>
    <property type="project" value="TreeGrafter"/>
</dbReference>
<keyword evidence="6" id="KW-1185">Reference proteome</keyword>
<dbReference type="EMBL" id="QOZG01000014">
    <property type="protein sequence ID" value="RCS21826.1"/>
    <property type="molecule type" value="Genomic_DNA"/>
</dbReference>
<dbReference type="Proteomes" id="UP000253420">
    <property type="component" value="Unassembled WGS sequence"/>
</dbReference>
<accession>A0A368JXE8</accession>
<dbReference type="Gene3D" id="3.40.50.360">
    <property type="match status" value="1"/>
</dbReference>
<evidence type="ECO:0000259" key="4">
    <source>
        <dbReference type="PROSITE" id="PS50902"/>
    </source>
</evidence>
<dbReference type="InterPro" id="IPR008254">
    <property type="entry name" value="Flavodoxin/NO_synth"/>
</dbReference>
<proteinExistence type="predicted"/>
<dbReference type="SUPFAM" id="SSF52218">
    <property type="entry name" value="Flavoproteins"/>
    <property type="match status" value="1"/>
</dbReference>
<name>A0A368JXE8_9HYPH</name>
<dbReference type="GO" id="GO:0010181">
    <property type="term" value="F:FMN binding"/>
    <property type="evidence" value="ECO:0007669"/>
    <property type="project" value="InterPro"/>
</dbReference>
<dbReference type="RefSeq" id="WP_114442596.1">
    <property type="nucleotide sequence ID" value="NZ_QOZG01000014.1"/>
</dbReference>
<protein>
    <submittedName>
        <fullName evidence="5">Flavodoxin family protein</fullName>
    </submittedName>
</protein>
<feature type="domain" description="Flavodoxin-like" evidence="4">
    <location>
        <begin position="24"/>
        <end position="174"/>
    </location>
</feature>
<dbReference type="InterPro" id="IPR005025">
    <property type="entry name" value="FMN_Rdtase-like_dom"/>
</dbReference>
<dbReference type="Pfam" id="PF03358">
    <property type="entry name" value="FMN_red"/>
    <property type="match status" value="1"/>
</dbReference>
<dbReference type="PROSITE" id="PS50902">
    <property type="entry name" value="FLAVODOXIN_LIKE"/>
    <property type="match status" value="1"/>
</dbReference>
<evidence type="ECO:0000256" key="3">
    <source>
        <dbReference type="ARBA" id="ARBA00022643"/>
    </source>
</evidence>
<dbReference type="GO" id="GO:0009055">
    <property type="term" value="F:electron transfer activity"/>
    <property type="evidence" value="ECO:0007669"/>
    <property type="project" value="InterPro"/>
</dbReference>